<dbReference type="InterPro" id="IPR046106">
    <property type="entry name" value="DUF6043"/>
</dbReference>
<reference evidence="1" key="1">
    <citation type="submission" date="2019-03" db="EMBL/GenBank/DDBJ databases">
        <title>Single cell metagenomics reveals metabolic interactions within the superorganism composed of flagellate Streblomastix strix and complex community of Bacteroidetes bacteria on its surface.</title>
        <authorList>
            <person name="Treitli S.C."/>
            <person name="Kolisko M."/>
            <person name="Husnik F."/>
            <person name="Keeling P."/>
            <person name="Hampl V."/>
        </authorList>
    </citation>
    <scope>NUCLEOTIDE SEQUENCE</scope>
    <source>
        <strain evidence="1">STM</strain>
    </source>
</reference>
<protein>
    <submittedName>
        <fullName evidence="1">Uncharacterized protein</fullName>
    </submittedName>
</protein>
<dbReference type="EMBL" id="SNRY01005697">
    <property type="protein sequence ID" value="KAA6314325.1"/>
    <property type="molecule type" value="Genomic_DNA"/>
</dbReference>
<proteinExistence type="predicted"/>
<dbReference type="Pfam" id="PF19509">
    <property type="entry name" value="DUF6043"/>
    <property type="match status" value="1"/>
</dbReference>
<dbReference type="AlphaFoldDB" id="A0A5J4PXR8"/>
<comment type="caution">
    <text evidence="1">The sequence shown here is derived from an EMBL/GenBank/DDBJ whole genome shotgun (WGS) entry which is preliminary data.</text>
</comment>
<gene>
    <name evidence="1" type="ORF">EZS27_035044</name>
</gene>
<sequence length="49" mass="6156">MGQEEYDKFKQRLKDWKETHPDEYDLFEEEMNRKDASGYQLYLFHPIKK</sequence>
<organism evidence="1">
    <name type="scientific">termite gut metagenome</name>
    <dbReference type="NCBI Taxonomy" id="433724"/>
    <lineage>
        <taxon>unclassified sequences</taxon>
        <taxon>metagenomes</taxon>
        <taxon>organismal metagenomes</taxon>
    </lineage>
</organism>
<name>A0A5J4PXR8_9ZZZZ</name>
<accession>A0A5J4PXR8</accession>
<evidence type="ECO:0000313" key="1">
    <source>
        <dbReference type="EMBL" id="KAA6314325.1"/>
    </source>
</evidence>